<keyword evidence="2" id="KW-1133">Transmembrane helix</keyword>
<comment type="caution">
    <text evidence="3">The sequence shown here is derived from an EMBL/GenBank/DDBJ whole genome shotgun (WGS) entry which is preliminary data.</text>
</comment>
<evidence type="ECO:0000313" key="4">
    <source>
        <dbReference type="Proteomes" id="UP001500751"/>
    </source>
</evidence>
<dbReference type="EMBL" id="BAAAQN010000005">
    <property type="protein sequence ID" value="GAA2017999.1"/>
    <property type="molecule type" value="Genomic_DNA"/>
</dbReference>
<accession>A0ABP5FA56</accession>
<reference evidence="4" key="1">
    <citation type="journal article" date="2019" name="Int. J. Syst. Evol. Microbiol.">
        <title>The Global Catalogue of Microorganisms (GCM) 10K type strain sequencing project: providing services to taxonomists for standard genome sequencing and annotation.</title>
        <authorList>
            <consortium name="The Broad Institute Genomics Platform"/>
            <consortium name="The Broad Institute Genome Sequencing Center for Infectious Disease"/>
            <person name="Wu L."/>
            <person name="Ma J."/>
        </authorList>
    </citation>
    <scope>NUCLEOTIDE SEQUENCE [LARGE SCALE GENOMIC DNA]</scope>
    <source>
        <strain evidence="4">JCM 16014</strain>
    </source>
</reference>
<gene>
    <name evidence="3" type="ORF">GCM10009839_12520</name>
</gene>
<evidence type="ECO:0000313" key="3">
    <source>
        <dbReference type="EMBL" id="GAA2017999.1"/>
    </source>
</evidence>
<feature type="compositionally biased region" description="Low complexity" evidence="1">
    <location>
        <begin position="104"/>
        <end position="127"/>
    </location>
</feature>
<feature type="transmembrane region" description="Helical" evidence="2">
    <location>
        <begin position="48"/>
        <end position="67"/>
    </location>
</feature>
<organism evidence="3 4">
    <name type="scientific">Catenulispora yoronensis</name>
    <dbReference type="NCBI Taxonomy" id="450799"/>
    <lineage>
        <taxon>Bacteria</taxon>
        <taxon>Bacillati</taxon>
        <taxon>Actinomycetota</taxon>
        <taxon>Actinomycetes</taxon>
        <taxon>Catenulisporales</taxon>
        <taxon>Catenulisporaceae</taxon>
        <taxon>Catenulispora</taxon>
    </lineage>
</organism>
<evidence type="ECO:0000256" key="1">
    <source>
        <dbReference type="SAM" id="MobiDB-lite"/>
    </source>
</evidence>
<protein>
    <submittedName>
        <fullName evidence="3">Uncharacterized protein</fullName>
    </submittedName>
</protein>
<dbReference type="RefSeq" id="WP_344664528.1">
    <property type="nucleotide sequence ID" value="NZ_BAAAQN010000005.1"/>
</dbReference>
<name>A0ABP5FA56_9ACTN</name>
<proteinExistence type="predicted"/>
<keyword evidence="2" id="KW-0472">Membrane</keyword>
<evidence type="ECO:0000256" key="2">
    <source>
        <dbReference type="SAM" id="Phobius"/>
    </source>
</evidence>
<dbReference type="Proteomes" id="UP001500751">
    <property type="component" value="Unassembled WGS sequence"/>
</dbReference>
<keyword evidence="2" id="KW-0812">Transmembrane</keyword>
<feature type="region of interest" description="Disordered" evidence="1">
    <location>
        <begin position="68"/>
        <end position="141"/>
    </location>
</feature>
<keyword evidence="4" id="KW-1185">Reference proteome</keyword>
<sequence length="429" mass="43046">MDELDDLLRGTFAARDRETVGVAATGAVGLADAARRGHTRRTAKRRQLMAVGTVGVLAAGGSTALAFGRHGPSKPVPAVAVQTLNPDSTHPSSAAAGGAPGSPSPAGATSSPGSLGSLGSLGSTAPPQGVSTASPLPVTGSRAWSSHGLQVRVPEKWKANQEHCGEASEDTVLIGGGPSEACLLANPPVVNVVSFGSASNLDRSALSALPALHPATVGGKAAQSAAGRLKDGRTVVVIVVPDLDISVTVKGKDAKLVEQIAATAQLVDADANGCASRVGTVLPVGPPTRPGATTTMVPGTPIKAVVCHYGDGFLGEQKPTDGPTLLTNGSPIAANQIGGLTALLNALKPGLGKWSGLPGSCPPASHDGYVFRFSYASGPPVDVYLHTDDCDQLGFSNGAVTGLIPKAFTDHMQDYMPDMAVVVDANVGP</sequence>